<dbReference type="InterPro" id="IPR030664">
    <property type="entry name" value="SdhA/FrdA/AprA"/>
</dbReference>
<dbReference type="PANTHER" id="PTHR11632:SF71">
    <property type="entry name" value="FUMARATE REDUCTASE FLAVOPROTEIN SUBUNIT"/>
    <property type="match status" value="1"/>
</dbReference>
<dbReference type="Gene3D" id="3.50.50.60">
    <property type="entry name" value="FAD/NAD(P)-binding domain"/>
    <property type="match status" value="1"/>
</dbReference>
<dbReference type="AlphaFoldDB" id="A0AAU7QAX2"/>
<dbReference type="Pfam" id="PF00890">
    <property type="entry name" value="FAD_binding_2"/>
    <property type="match status" value="1"/>
</dbReference>
<organism evidence="5">
    <name type="scientific">Acerihabitans sp. KWT182</name>
    <dbReference type="NCBI Taxonomy" id="3157919"/>
    <lineage>
        <taxon>Bacteria</taxon>
        <taxon>Pseudomonadati</taxon>
        <taxon>Pseudomonadota</taxon>
        <taxon>Gammaproteobacteria</taxon>
        <taxon>Enterobacterales</taxon>
        <taxon>Pectobacteriaceae</taxon>
        <taxon>Acerihabitans</taxon>
    </lineage>
</organism>
<dbReference type="GO" id="GO:0005886">
    <property type="term" value="C:plasma membrane"/>
    <property type="evidence" value="ECO:0007669"/>
    <property type="project" value="TreeGrafter"/>
</dbReference>
<name>A0AAU7QAX2_9GAMM</name>
<dbReference type="SUPFAM" id="SSF56425">
    <property type="entry name" value="Succinate dehydrogenase/fumarate reductase flavoprotein, catalytic domain"/>
    <property type="match status" value="1"/>
</dbReference>
<dbReference type="SUPFAM" id="SSF51905">
    <property type="entry name" value="FAD/NAD(P)-binding domain"/>
    <property type="match status" value="1"/>
</dbReference>
<accession>A0AAU7QAX2</accession>
<gene>
    <name evidence="5" type="ORF">ABK905_03810</name>
</gene>
<evidence type="ECO:0000313" key="5">
    <source>
        <dbReference type="EMBL" id="XBS70385.1"/>
    </source>
</evidence>
<dbReference type="PANTHER" id="PTHR11632">
    <property type="entry name" value="SUCCINATE DEHYDROGENASE 2 FLAVOPROTEIN SUBUNIT"/>
    <property type="match status" value="1"/>
</dbReference>
<evidence type="ECO:0000259" key="4">
    <source>
        <dbReference type="Pfam" id="PF00890"/>
    </source>
</evidence>
<dbReference type="EMBL" id="CP157947">
    <property type="protein sequence ID" value="XBS70385.1"/>
    <property type="molecule type" value="Genomic_DNA"/>
</dbReference>
<dbReference type="GO" id="GO:0009061">
    <property type="term" value="P:anaerobic respiration"/>
    <property type="evidence" value="ECO:0007669"/>
    <property type="project" value="TreeGrafter"/>
</dbReference>
<dbReference type="GO" id="GO:0009055">
    <property type="term" value="F:electron transfer activity"/>
    <property type="evidence" value="ECO:0007669"/>
    <property type="project" value="TreeGrafter"/>
</dbReference>
<dbReference type="InterPro" id="IPR036188">
    <property type="entry name" value="FAD/NAD-bd_sf"/>
</dbReference>
<sequence>MEEHILKGKGAKSRFGDHLWLDITLLGRHHIEHNLREVKEICESFLGIDPAEKWIPVRPAQHYTMGGVRTLPTGESRTLKGLFAAGEAACWDMHGFNRLGGATRWRKRWWPA</sequence>
<keyword evidence="3" id="KW-0560">Oxidoreductase</keyword>
<comment type="cofactor">
    <cofactor evidence="1">
        <name>FAD</name>
        <dbReference type="ChEBI" id="CHEBI:57692"/>
    </cofactor>
</comment>
<protein>
    <submittedName>
        <fullName evidence="5">FAD-binding protein</fullName>
    </submittedName>
</protein>
<reference evidence="5" key="1">
    <citation type="submission" date="2024-06" db="EMBL/GenBank/DDBJ databases">
        <authorList>
            <person name="Coelho C."/>
            <person name="Bento M."/>
            <person name="Garcia E."/>
            <person name="Camelo A."/>
            <person name="Brandao I."/>
            <person name="Espirito Santo C."/>
            <person name="Trovao J."/>
            <person name="Verissimo A."/>
            <person name="Costa J."/>
            <person name="Tiago I."/>
        </authorList>
    </citation>
    <scope>NUCLEOTIDE SEQUENCE</scope>
    <source>
        <strain evidence="5">KWT182</strain>
    </source>
</reference>
<dbReference type="GO" id="GO:0000104">
    <property type="term" value="F:succinate dehydrogenase activity"/>
    <property type="evidence" value="ECO:0007669"/>
    <property type="project" value="TreeGrafter"/>
</dbReference>
<proteinExistence type="predicted"/>
<evidence type="ECO:0000256" key="3">
    <source>
        <dbReference type="ARBA" id="ARBA00023002"/>
    </source>
</evidence>
<dbReference type="GO" id="GO:0050660">
    <property type="term" value="F:flavin adenine dinucleotide binding"/>
    <property type="evidence" value="ECO:0007669"/>
    <property type="project" value="TreeGrafter"/>
</dbReference>
<dbReference type="InterPro" id="IPR003953">
    <property type="entry name" value="FAD-dep_OxRdtase_2_FAD-bd"/>
</dbReference>
<feature type="domain" description="FAD-dependent oxidoreductase 2 FAD-binding" evidence="4">
    <location>
        <begin position="10"/>
        <end position="102"/>
    </location>
</feature>
<evidence type="ECO:0000256" key="1">
    <source>
        <dbReference type="ARBA" id="ARBA00001974"/>
    </source>
</evidence>
<dbReference type="InterPro" id="IPR027477">
    <property type="entry name" value="Succ_DH/fumarate_Rdtase_cat_sf"/>
</dbReference>
<dbReference type="Gene3D" id="3.90.700.10">
    <property type="entry name" value="Succinate dehydrogenase/fumarate reductase flavoprotein, catalytic domain"/>
    <property type="match status" value="1"/>
</dbReference>
<keyword evidence="2" id="KW-0285">Flavoprotein</keyword>
<evidence type="ECO:0000256" key="2">
    <source>
        <dbReference type="ARBA" id="ARBA00022630"/>
    </source>
</evidence>